<dbReference type="AlphaFoldDB" id="A0A7W5AVH3"/>
<dbReference type="SUPFAM" id="SSF82171">
    <property type="entry name" value="DPP6 N-terminal domain-like"/>
    <property type="match status" value="1"/>
</dbReference>
<dbReference type="Pfam" id="PF07833">
    <property type="entry name" value="Cu_amine_oxidN1"/>
    <property type="match status" value="1"/>
</dbReference>
<evidence type="ECO:0000313" key="4">
    <source>
        <dbReference type="Proteomes" id="UP000570361"/>
    </source>
</evidence>
<dbReference type="Gene3D" id="3.30.457.10">
    <property type="entry name" value="Copper amine oxidase-like, N-terminal domain"/>
    <property type="match status" value="1"/>
</dbReference>
<dbReference type="Proteomes" id="UP000570361">
    <property type="component" value="Unassembled WGS sequence"/>
</dbReference>
<dbReference type="InterPro" id="IPR011042">
    <property type="entry name" value="6-blade_b-propeller_TolB-like"/>
</dbReference>
<accession>A0A7W5AVH3</accession>
<dbReference type="SUPFAM" id="SSF55383">
    <property type="entry name" value="Copper amine oxidase, domain N"/>
    <property type="match status" value="1"/>
</dbReference>
<organism evidence="3 4">
    <name type="scientific">Paenibacillus phyllosphaerae</name>
    <dbReference type="NCBI Taxonomy" id="274593"/>
    <lineage>
        <taxon>Bacteria</taxon>
        <taxon>Bacillati</taxon>
        <taxon>Bacillota</taxon>
        <taxon>Bacilli</taxon>
        <taxon>Bacillales</taxon>
        <taxon>Paenibacillaceae</taxon>
        <taxon>Paenibacillus</taxon>
    </lineage>
</organism>
<evidence type="ECO:0000259" key="2">
    <source>
        <dbReference type="Pfam" id="PF07833"/>
    </source>
</evidence>
<keyword evidence="1" id="KW-0732">Signal</keyword>
<comment type="caution">
    <text evidence="3">The sequence shown here is derived from an EMBL/GenBank/DDBJ whole genome shotgun (WGS) entry which is preliminary data.</text>
</comment>
<feature type="domain" description="Copper amine oxidase-like N-terminal" evidence="2">
    <location>
        <begin position="46"/>
        <end position="139"/>
    </location>
</feature>
<evidence type="ECO:0000256" key="1">
    <source>
        <dbReference type="SAM" id="SignalP"/>
    </source>
</evidence>
<feature type="chain" id="PRO_5039518877" description="Copper amine oxidase-like N-terminal domain-containing protein" evidence="1">
    <location>
        <begin position="24"/>
        <end position="467"/>
    </location>
</feature>
<proteinExistence type="predicted"/>
<dbReference type="InterPro" id="IPR036582">
    <property type="entry name" value="Mao_N_sf"/>
</dbReference>
<feature type="signal peptide" evidence="1">
    <location>
        <begin position="1"/>
        <end position="23"/>
    </location>
</feature>
<reference evidence="3 4" key="1">
    <citation type="submission" date="2020-08" db="EMBL/GenBank/DDBJ databases">
        <title>Genomic Encyclopedia of Type Strains, Phase III (KMG-III): the genomes of soil and plant-associated and newly described type strains.</title>
        <authorList>
            <person name="Whitman W."/>
        </authorList>
    </citation>
    <scope>NUCLEOTIDE SEQUENCE [LARGE SCALE GENOMIC DNA]</scope>
    <source>
        <strain evidence="3 4">CECT 5862</strain>
    </source>
</reference>
<keyword evidence="4" id="KW-1185">Reference proteome</keyword>
<dbReference type="EMBL" id="JACHXK010000003">
    <property type="protein sequence ID" value="MBB3109560.1"/>
    <property type="molecule type" value="Genomic_DNA"/>
</dbReference>
<dbReference type="InterPro" id="IPR012854">
    <property type="entry name" value="Cu_amine_oxidase-like_N"/>
</dbReference>
<gene>
    <name evidence="3" type="ORF">FHS18_001623</name>
</gene>
<name>A0A7W5AVH3_9BACL</name>
<sequence length="467" mass="48587">MSMKKTVIISVLAAAVSTSVVSAASAATITAANVQVSQSLVYINDVPAPVRTIVKDGVTLVSVRDLGAAAGALFAPGENRAIMAYINGHSIELHAGSATVLVDGEPVELEAAVENVNSSLYIELTGYVDALGVDSTTDDTGSVWIETFQKLEGAEAPVWLDPSTILVSVLTETGSRADYKVSTAKGEFTEVFRTETASELTASPDGKKAAYTDAAGAVYIIDLATKSTTKVTSDDTIKPELVWAADSSAIYFLQGDKGSVVAKLALDGTITKVLEDKVDYKSDLAVSTDGTKFVYTVIKPGAVTADASKPVESDDVVIDMTGTEPQLYYFDASVKDGKPVKLTDKADDKVFVGASAGAGTAFYVSSEEGKATSSLIAVSSDKSVKTLVGDKDVVQAVYTGEKLYALTATATGGEIIEVDPTSGTAKVLYTVSEDVSEIVAGKGTSIAIVENGQVKVFQDGKWKAVTK</sequence>
<dbReference type="Gene3D" id="2.120.10.30">
    <property type="entry name" value="TolB, C-terminal domain"/>
    <property type="match status" value="1"/>
</dbReference>
<protein>
    <recommendedName>
        <fullName evidence="2">Copper amine oxidase-like N-terminal domain-containing protein</fullName>
    </recommendedName>
</protein>
<evidence type="ECO:0000313" key="3">
    <source>
        <dbReference type="EMBL" id="MBB3109560.1"/>
    </source>
</evidence>
<dbReference type="RefSeq" id="WP_183598800.1">
    <property type="nucleotide sequence ID" value="NZ_JACHXK010000003.1"/>
</dbReference>